<organism evidence="1 2">
    <name type="scientific">Parasponia andersonii</name>
    <name type="common">Sponia andersonii</name>
    <dbReference type="NCBI Taxonomy" id="3476"/>
    <lineage>
        <taxon>Eukaryota</taxon>
        <taxon>Viridiplantae</taxon>
        <taxon>Streptophyta</taxon>
        <taxon>Embryophyta</taxon>
        <taxon>Tracheophyta</taxon>
        <taxon>Spermatophyta</taxon>
        <taxon>Magnoliopsida</taxon>
        <taxon>eudicotyledons</taxon>
        <taxon>Gunneridae</taxon>
        <taxon>Pentapetalae</taxon>
        <taxon>rosids</taxon>
        <taxon>fabids</taxon>
        <taxon>Rosales</taxon>
        <taxon>Cannabaceae</taxon>
        <taxon>Parasponia</taxon>
    </lineage>
</organism>
<sequence length="124" mass="14502">MDSIRASSPTRLPSTYVLLFGQMILGKTNYAIFRVRIHLGRPYLKRWDLALCYDLYAANNNDMELEKYKGPVLPDAIFDKEENPDMRFSLSLYRDTEIRLEEKLADVYISEAEDGDSNDHMMRE</sequence>
<dbReference type="OrthoDB" id="203821at2759"/>
<comment type="caution">
    <text evidence="1">The sequence shown here is derived from an EMBL/GenBank/DDBJ whole genome shotgun (WGS) entry which is preliminary data.</text>
</comment>
<dbReference type="AlphaFoldDB" id="A0A2P5CBH1"/>
<dbReference type="EMBL" id="JXTB01000150">
    <property type="protein sequence ID" value="PON58334.1"/>
    <property type="molecule type" value="Genomic_DNA"/>
</dbReference>
<reference evidence="2" key="1">
    <citation type="submission" date="2016-06" db="EMBL/GenBank/DDBJ databases">
        <title>Parallel loss of symbiosis genes in relatives of nitrogen-fixing non-legume Parasponia.</title>
        <authorList>
            <person name="Van Velzen R."/>
            <person name="Holmer R."/>
            <person name="Bu F."/>
            <person name="Rutten L."/>
            <person name="Van Zeijl A."/>
            <person name="Liu W."/>
            <person name="Santuari L."/>
            <person name="Cao Q."/>
            <person name="Sharma T."/>
            <person name="Shen D."/>
            <person name="Roswanjaya Y."/>
            <person name="Wardhani T."/>
            <person name="Kalhor M.S."/>
            <person name="Jansen J."/>
            <person name="Van den Hoogen J."/>
            <person name="Gungor B."/>
            <person name="Hartog M."/>
            <person name="Hontelez J."/>
            <person name="Verver J."/>
            <person name="Yang W.-C."/>
            <person name="Schijlen E."/>
            <person name="Repin R."/>
            <person name="Schilthuizen M."/>
            <person name="Schranz E."/>
            <person name="Heidstra R."/>
            <person name="Miyata K."/>
            <person name="Fedorova E."/>
            <person name="Kohlen W."/>
            <person name="Bisseling T."/>
            <person name="Smit S."/>
            <person name="Geurts R."/>
        </authorList>
    </citation>
    <scope>NUCLEOTIDE SEQUENCE [LARGE SCALE GENOMIC DNA]</scope>
    <source>
        <strain evidence="2">cv. WU1-14</strain>
    </source>
</reference>
<protein>
    <submittedName>
        <fullName evidence="1">Uncharacterized protein</fullName>
    </submittedName>
</protein>
<dbReference type="STRING" id="3476.A0A2P5CBH1"/>
<evidence type="ECO:0000313" key="2">
    <source>
        <dbReference type="Proteomes" id="UP000237105"/>
    </source>
</evidence>
<name>A0A2P5CBH1_PARAD</name>
<proteinExistence type="predicted"/>
<keyword evidence="2" id="KW-1185">Reference proteome</keyword>
<dbReference type="Proteomes" id="UP000237105">
    <property type="component" value="Unassembled WGS sequence"/>
</dbReference>
<evidence type="ECO:0000313" key="1">
    <source>
        <dbReference type="EMBL" id="PON58334.1"/>
    </source>
</evidence>
<gene>
    <name evidence="1" type="ORF">PanWU01x14_167260</name>
</gene>
<accession>A0A2P5CBH1</accession>